<evidence type="ECO:0000313" key="1">
    <source>
        <dbReference type="EMBL" id="ORZ31384.1"/>
    </source>
</evidence>
<protein>
    <submittedName>
        <fullName evidence="1">Uncharacterized protein</fullName>
    </submittedName>
</protein>
<comment type="caution">
    <text evidence="1">The sequence shown here is derived from an EMBL/GenBank/DDBJ whole genome shotgun (WGS) entry which is preliminary data.</text>
</comment>
<dbReference type="AlphaFoldDB" id="A0A1Y2HBL8"/>
<dbReference type="EMBL" id="MCFL01000061">
    <property type="protein sequence ID" value="ORZ31384.1"/>
    <property type="molecule type" value="Genomic_DNA"/>
</dbReference>
<dbReference type="Proteomes" id="UP000193411">
    <property type="component" value="Unassembled WGS sequence"/>
</dbReference>
<gene>
    <name evidence="1" type="ORF">BCR44DRAFT_1442528</name>
</gene>
<organism evidence="1 2">
    <name type="scientific">Catenaria anguillulae PL171</name>
    <dbReference type="NCBI Taxonomy" id="765915"/>
    <lineage>
        <taxon>Eukaryota</taxon>
        <taxon>Fungi</taxon>
        <taxon>Fungi incertae sedis</taxon>
        <taxon>Blastocladiomycota</taxon>
        <taxon>Blastocladiomycetes</taxon>
        <taxon>Blastocladiales</taxon>
        <taxon>Catenariaceae</taxon>
        <taxon>Catenaria</taxon>
    </lineage>
</organism>
<sequence length="95" mass="10251">MGAVRTAACLELSLLPSQPSQCMSTFLDQGTICSHSLSSTSGFVLPYRTAWPPSACLCPIQPTYFTRPALTPSTLLLNHFLMCSTSPAFSHRSLV</sequence>
<evidence type="ECO:0000313" key="2">
    <source>
        <dbReference type="Proteomes" id="UP000193411"/>
    </source>
</evidence>
<accession>A0A1Y2HBL8</accession>
<keyword evidence="2" id="KW-1185">Reference proteome</keyword>
<proteinExistence type="predicted"/>
<name>A0A1Y2HBL8_9FUNG</name>
<reference evidence="1 2" key="1">
    <citation type="submission" date="2016-07" db="EMBL/GenBank/DDBJ databases">
        <title>Pervasive Adenine N6-methylation of Active Genes in Fungi.</title>
        <authorList>
            <consortium name="DOE Joint Genome Institute"/>
            <person name="Mondo S.J."/>
            <person name="Dannebaum R.O."/>
            <person name="Kuo R.C."/>
            <person name="Labutti K."/>
            <person name="Haridas S."/>
            <person name="Kuo A."/>
            <person name="Salamov A."/>
            <person name="Ahrendt S.R."/>
            <person name="Lipzen A."/>
            <person name="Sullivan W."/>
            <person name="Andreopoulos W.B."/>
            <person name="Clum A."/>
            <person name="Lindquist E."/>
            <person name="Daum C."/>
            <person name="Ramamoorthy G.K."/>
            <person name="Gryganskyi A."/>
            <person name="Culley D."/>
            <person name="Magnuson J.K."/>
            <person name="James T.Y."/>
            <person name="O'Malley M.A."/>
            <person name="Stajich J.E."/>
            <person name="Spatafora J.W."/>
            <person name="Visel A."/>
            <person name="Grigoriev I.V."/>
        </authorList>
    </citation>
    <scope>NUCLEOTIDE SEQUENCE [LARGE SCALE GENOMIC DNA]</scope>
    <source>
        <strain evidence="1 2">PL171</strain>
    </source>
</reference>